<evidence type="ECO:0000259" key="1">
    <source>
        <dbReference type="Pfam" id="PF13475"/>
    </source>
</evidence>
<organism evidence="2 3">
    <name type="scientific">Symbiodinium natans</name>
    <dbReference type="NCBI Taxonomy" id="878477"/>
    <lineage>
        <taxon>Eukaryota</taxon>
        <taxon>Sar</taxon>
        <taxon>Alveolata</taxon>
        <taxon>Dinophyceae</taxon>
        <taxon>Suessiales</taxon>
        <taxon>Symbiodiniaceae</taxon>
        <taxon>Symbiodinium</taxon>
    </lineage>
</organism>
<feature type="domain" description="DUF4116" evidence="1">
    <location>
        <begin position="136"/>
        <end position="184"/>
    </location>
</feature>
<evidence type="ECO:0000313" key="3">
    <source>
        <dbReference type="Proteomes" id="UP000604046"/>
    </source>
</evidence>
<sequence>MPGTACICPFQVEASGDDKPGKHATFWPSSKEVPPVSPHQAPADFGGRRGLESLPAAISAELSPSVRSDGMGRRRNAVYAQKEPPVVEGRRTTTTTFVESLPAALDAELSPSDQLLNCLRFWNGAVEYVPEQLRGDRDAVLAAVEEDGMVLKLAATELKNDKVVVMAAVKQNCQAAQFAAEKLQEDGEILLEIERSSWVKRTKDMGFQLKFAPEYLRNDKEVVLAAVSGCGAALEFASAELQTDSEVVLTAVTNDGMVLKLAPEAMKCDKKVVVAAVTQSCKAVQFASQELQEDEDVLKAMAPRADDEKQRWLKRLQKRYFDLQEAPEHLRRDKGFVLAAIGHAGAAFRFAPPELQADRQAVLSAVRQNGMVLEFVSETMKDDETVLTAVRQNGMALQFSGATMKGKKKVVLTAVRQNGLALEFASETMKNDDEAVRTAVQQNGLALEFSGGRMRGNKEVVMVAVRQNSQSLCFSSQDIQDDEQVAKAAEENQAKAEMEKWLRKASSCVEVLEKAPDHIKGNPDFVVSAMVRSCNAWKFASKILWTNKDVVLAVVKQKGEALKHASEELKNDPEVVMTALKENGCAYQFASARLKQDRRFLLQSVKATKASWLVKFCSKELQDDEDLEKQILQATGSGLIFTYYHSHNGFYQLGSEFLACMASVPGGPAYDNVMEELKKRAKEQESCTATVWFADEPVFGFSADDGRWLHTAEECGRDDVPVPSPQNRDAMWNTLVESRSEKLELAVGTRYKCWCCRWLRKVAQRQKEGAVICCATSNVYFPEWVEKFGAGSSELSNEAAHDHGLRPESFSNCNGLPHGWGKGYIELNSCSVPRAAPVHEHTMKPLGEGCRWERQVLDQLGFPVYAFFSP</sequence>
<dbReference type="InterPro" id="IPR025197">
    <property type="entry name" value="DUF4116"/>
</dbReference>
<reference evidence="2" key="1">
    <citation type="submission" date="2021-02" db="EMBL/GenBank/DDBJ databases">
        <authorList>
            <person name="Dougan E. K."/>
            <person name="Rhodes N."/>
            <person name="Thang M."/>
            <person name="Chan C."/>
        </authorList>
    </citation>
    <scope>NUCLEOTIDE SEQUENCE</scope>
</reference>
<feature type="domain" description="DUF4116" evidence="1">
    <location>
        <begin position="408"/>
        <end position="450"/>
    </location>
</feature>
<feature type="domain" description="DUF4116" evidence="1">
    <location>
        <begin position="314"/>
        <end position="356"/>
    </location>
</feature>
<dbReference type="EMBL" id="CAJNDS010002523">
    <property type="protein sequence ID" value="CAE7510653.1"/>
    <property type="molecule type" value="Genomic_DNA"/>
</dbReference>
<keyword evidence="3" id="KW-1185">Reference proteome</keyword>
<feature type="domain" description="DUF4116" evidence="1">
    <location>
        <begin position="206"/>
        <end position="242"/>
    </location>
</feature>
<dbReference type="Proteomes" id="UP000604046">
    <property type="component" value="Unassembled WGS sequence"/>
</dbReference>
<feature type="domain" description="DUF4116" evidence="1">
    <location>
        <begin position="244"/>
        <end position="292"/>
    </location>
</feature>
<feature type="domain" description="DUF4116" evidence="1">
    <location>
        <begin position="358"/>
        <end position="399"/>
    </location>
</feature>
<gene>
    <name evidence="2" type="ORF">SNAT2548_LOCUS28598</name>
</gene>
<dbReference type="Pfam" id="PF13475">
    <property type="entry name" value="DUF4116"/>
    <property type="match status" value="7"/>
</dbReference>
<accession>A0A812T635</accession>
<comment type="caution">
    <text evidence="2">The sequence shown here is derived from an EMBL/GenBank/DDBJ whole genome shotgun (WGS) entry which is preliminary data.</text>
</comment>
<name>A0A812T635_9DINO</name>
<evidence type="ECO:0000313" key="2">
    <source>
        <dbReference type="EMBL" id="CAE7510653.1"/>
    </source>
</evidence>
<proteinExistence type="predicted"/>
<feature type="domain" description="DUF4116" evidence="1">
    <location>
        <begin position="547"/>
        <end position="595"/>
    </location>
</feature>
<dbReference type="AlphaFoldDB" id="A0A812T635"/>
<protein>
    <recommendedName>
        <fullName evidence="1">DUF4116 domain-containing protein</fullName>
    </recommendedName>
</protein>